<accession>A0A1I7E3G3</accession>
<dbReference type="RefSeq" id="WP_090126114.1">
    <property type="nucleotide sequence ID" value="NZ_CP045300.1"/>
</dbReference>
<gene>
    <name evidence="1" type="ORF">SAMN05192562_10965</name>
</gene>
<sequence length="503" mass="57685">MKLSEFMGSYVNHPVVFVGAGFSRRYLTGTYSWPELLKKIVYEMKGSYDFYFDSAGRNANSLGEVDFPKVASEIENEFNRLLESDRNGKFKSINDKYYEYASSGNYSASRIKIFISKLVDLHETNDNENNAKEMELFAKASRNIGSIITTNYDRFIETLIGFKPIIGNDILLSNPYGSVYKIHGCVSHPESIVISESDYERFRVSNHLIRAQLISLFIHNPIIFIGYSISDENIRDILKTIFSYISKDSDLADKVRKNFLLIEREEGSDSLDVLEHDVVIENIGNIKINKIKTDNFSGVFGELVGLKLPVSSMDIRKVESVMRKIKEGGSVKVKIVGDLENLSNDELVMAVGSIQKITYHYQSASEMVMNYFDIMDSRNDALIMLLNKIKVSRNQYFTAHGFSTICNEIQGIEQLKENQIRNLNTYFESIDPSERIDYDTVDEILSLGFKSYKTVRILFYNVYVDNINLDNVADYLREGVALEILPSDYKRLVSLYDYKRYPD</sequence>
<dbReference type="PIRSF" id="PIRSF014677">
    <property type="entry name" value="UCP014677"/>
    <property type="match status" value="1"/>
</dbReference>
<dbReference type="AlphaFoldDB" id="A0A1I7E3G3"/>
<proteinExistence type="predicted"/>
<dbReference type="Pfam" id="PF13289">
    <property type="entry name" value="SIR2_2"/>
    <property type="match status" value="1"/>
</dbReference>
<organism evidence="1 2">
    <name type="scientific">Kosakonia arachidis</name>
    <dbReference type="NCBI Taxonomy" id="551989"/>
    <lineage>
        <taxon>Bacteria</taxon>
        <taxon>Pseudomonadati</taxon>
        <taxon>Pseudomonadota</taxon>
        <taxon>Gammaproteobacteria</taxon>
        <taxon>Enterobacterales</taxon>
        <taxon>Enterobacteriaceae</taxon>
        <taxon>Kosakonia</taxon>
    </lineage>
</organism>
<evidence type="ECO:0000313" key="1">
    <source>
        <dbReference type="EMBL" id="SFU18456.1"/>
    </source>
</evidence>
<dbReference type="OrthoDB" id="95129at2"/>
<evidence type="ECO:0000313" key="2">
    <source>
        <dbReference type="Proteomes" id="UP000199187"/>
    </source>
</evidence>
<dbReference type="InterPro" id="IPR011202">
    <property type="entry name" value="UCP014677"/>
</dbReference>
<dbReference type="Proteomes" id="UP000199187">
    <property type="component" value="Unassembled WGS sequence"/>
</dbReference>
<keyword evidence="2" id="KW-1185">Reference proteome</keyword>
<reference evidence="2" key="1">
    <citation type="submission" date="2016-10" db="EMBL/GenBank/DDBJ databases">
        <authorList>
            <person name="Varghese N."/>
            <person name="Submissions S."/>
        </authorList>
    </citation>
    <scope>NUCLEOTIDE SEQUENCE [LARGE SCALE GENOMIC DNA]</scope>
    <source>
        <strain evidence="2">Ah-143</strain>
    </source>
</reference>
<protein>
    <submittedName>
        <fullName evidence="1">SIR2-like domain-containing protein</fullName>
    </submittedName>
</protein>
<dbReference type="EMBL" id="FPAU01000009">
    <property type="protein sequence ID" value="SFU18456.1"/>
    <property type="molecule type" value="Genomic_DNA"/>
</dbReference>
<name>A0A1I7E3G3_9ENTR</name>